<gene>
    <name evidence="8" type="primary">thrB</name>
    <name evidence="11" type="ORF">DEH80_13490</name>
</gene>
<accession>A0A383XRH8</accession>
<dbReference type="AlphaFoldDB" id="A0A383XRH8"/>
<evidence type="ECO:0000256" key="4">
    <source>
        <dbReference type="ARBA" id="ARBA00022741"/>
    </source>
</evidence>
<dbReference type="InterPro" id="IPR011009">
    <property type="entry name" value="Kinase-like_dom_sf"/>
</dbReference>
<keyword evidence="5 8" id="KW-0418">Kinase</keyword>
<dbReference type="Pfam" id="PF01636">
    <property type="entry name" value="APH"/>
    <property type="match status" value="1"/>
</dbReference>
<dbReference type="GO" id="GO:0004413">
    <property type="term" value="F:homoserine kinase activity"/>
    <property type="evidence" value="ECO:0007669"/>
    <property type="project" value="UniProtKB-UniRule"/>
</dbReference>
<evidence type="ECO:0000256" key="9">
    <source>
        <dbReference type="NCBIfam" id="TIGR00938"/>
    </source>
</evidence>
<dbReference type="OrthoDB" id="9777460at2"/>
<keyword evidence="3 8" id="KW-0791">Threonine biosynthesis</keyword>
<dbReference type="HAMAP" id="MF_00301">
    <property type="entry name" value="Homoser_kinase_2"/>
    <property type="match status" value="1"/>
</dbReference>
<dbReference type="Proteomes" id="UP000251800">
    <property type="component" value="Unassembled WGS sequence"/>
</dbReference>
<dbReference type="Gene3D" id="3.30.200.20">
    <property type="entry name" value="Phosphorylase Kinase, domain 1"/>
    <property type="match status" value="1"/>
</dbReference>
<dbReference type="PANTHER" id="PTHR21064">
    <property type="entry name" value="AMINOGLYCOSIDE PHOSPHOTRANSFERASE DOMAIN-CONTAINING PROTEIN-RELATED"/>
    <property type="match status" value="1"/>
</dbReference>
<evidence type="ECO:0000256" key="5">
    <source>
        <dbReference type="ARBA" id="ARBA00022777"/>
    </source>
</evidence>
<dbReference type="SUPFAM" id="SSF56112">
    <property type="entry name" value="Protein kinase-like (PK-like)"/>
    <property type="match status" value="1"/>
</dbReference>
<keyword evidence="12" id="KW-1185">Reference proteome</keyword>
<evidence type="ECO:0000256" key="6">
    <source>
        <dbReference type="ARBA" id="ARBA00022840"/>
    </source>
</evidence>
<evidence type="ECO:0000256" key="1">
    <source>
        <dbReference type="ARBA" id="ARBA00022605"/>
    </source>
</evidence>
<evidence type="ECO:0000259" key="10">
    <source>
        <dbReference type="Pfam" id="PF01636"/>
    </source>
</evidence>
<sequence>MSVFTPVTRRSLEPFLARYHVGSLVNFHGISEGVENTNYFVDTSDGQFVLTLFERLNYDQLPYFLGLMDHLHQRGVPTPAPRRARDGALSQPLLGKPAALVDRIPGIGVADASARQCAAVGEALARLHTDGQGFDGHRPPDRSSDWWQATAEALRPQLETDECELLDDELAFQAGVDRSHLPSGVIHADLFRDNALFAGEQLSGLIDWYYACNDRFIYDLAVAVNDWCVDEHWAPRADHWTQLLAAYAAVRPFTDAERVVWSAELRASALRFWLSRLYDRCFPRGGDLTLIKDPTPQRRRLERWRAGEALPLP</sequence>
<dbReference type="PANTHER" id="PTHR21064:SF6">
    <property type="entry name" value="AMINOGLYCOSIDE PHOSPHOTRANSFERASE DOMAIN-CONTAINING PROTEIN"/>
    <property type="match status" value="1"/>
</dbReference>
<reference evidence="11 12" key="1">
    <citation type="submission" date="2018-05" db="EMBL/GenBank/DDBJ databases">
        <title>Abyssibacter profundi OUC007T gen. nov., sp. nov, a marine bacterium isolated from seawater of the Mariana Trench.</title>
        <authorList>
            <person name="Zhou S."/>
        </authorList>
    </citation>
    <scope>NUCLEOTIDE SEQUENCE [LARGE SCALE GENOMIC DNA]</scope>
    <source>
        <strain evidence="11 12">OUC007</strain>
    </source>
</reference>
<evidence type="ECO:0000256" key="3">
    <source>
        <dbReference type="ARBA" id="ARBA00022697"/>
    </source>
</evidence>
<name>A0A383XRH8_9GAMM</name>
<comment type="catalytic activity">
    <reaction evidence="8">
        <text>L-homoserine + ATP = O-phospho-L-homoserine + ADP + H(+)</text>
        <dbReference type="Rhea" id="RHEA:13985"/>
        <dbReference type="ChEBI" id="CHEBI:15378"/>
        <dbReference type="ChEBI" id="CHEBI:30616"/>
        <dbReference type="ChEBI" id="CHEBI:57476"/>
        <dbReference type="ChEBI" id="CHEBI:57590"/>
        <dbReference type="ChEBI" id="CHEBI:456216"/>
        <dbReference type="EC" id="2.7.1.39"/>
    </reaction>
</comment>
<evidence type="ECO:0000313" key="11">
    <source>
        <dbReference type="EMBL" id="PWN55232.1"/>
    </source>
</evidence>
<dbReference type="InterPro" id="IPR005280">
    <property type="entry name" value="Homoserine_kinase_II"/>
</dbReference>
<proteinExistence type="inferred from homology"/>
<feature type="domain" description="Aminoglycoside phosphotransferase" evidence="10">
    <location>
        <begin position="29"/>
        <end position="253"/>
    </location>
</feature>
<dbReference type="EC" id="2.7.1.39" evidence="8 9"/>
<evidence type="ECO:0000313" key="12">
    <source>
        <dbReference type="Proteomes" id="UP000251800"/>
    </source>
</evidence>
<dbReference type="EMBL" id="QEQK01000012">
    <property type="protein sequence ID" value="PWN55232.1"/>
    <property type="molecule type" value="Genomic_DNA"/>
</dbReference>
<comment type="pathway">
    <text evidence="8">Amino-acid biosynthesis; L-threonine biosynthesis; L-threonine from L-aspartate: step 4/5.</text>
</comment>
<dbReference type="RefSeq" id="WP_109721036.1">
    <property type="nucleotide sequence ID" value="NZ_QEQK01000012.1"/>
</dbReference>
<keyword evidence="1 8" id="KW-0028">Amino-acid biosynthesis</keyword>
<keyword evidence="4 8" id="KW-0547">Nucleotide-binding</keyword>
<keyword evidence="2 8" id="KW-0808">Transferase</keyword>
<comment type="caution">
    <text evidence="11">The sequence shown here is derived from an EMBL/GenBank/DDBJ whole genome shotgun (WGS) entry which is preliminary data.</text>
</comment>
<comment type="similarity">
    <text evidence="7 8">Belongs to the pseudomonas-type ThrB family.</text>
</comment>
<protein>
    <recommendedName>
        <fullName evidence="8 9">Homoserine kinase</fullName>
        <shortName evidence="8">HK</shortName>
        <shortName evidence="8">HSK</shortName>
        <ecNumber evidence="8 9">2.7.1.39</ecNumber>
    </recommendedName>
</protein>
<dbReference type="NCBIfam" id="TIGR00938">
    <property type="entry name" value="thrB_alt"/>
    <property type="match status" value="1"/>
</dbReference>
<organism evidence="11 12">
    <name type="scientific">Abyssibacter profundi</name>
    <dbReference type="NCBI Taxonomy" id="2182787"/>
    <lineage>
        <taxon>Bacteria</taxon>
        <taxon>Pseudomonadati</taxon>
        <taxon>Pseudomonadota</taxon>
        <taxon>Gammaproteobacteria</taxon>
        <taxon>Chromatiales</taxon>
        <taxon>Oceanococcaceae</taxon>
        <taxon>Abyssibacter</taxon>
    </lineage>
</organism>
<evidence type="ECO:0000256" key="2">
    <source>
        <dbReference type="ARBA" id="ARBA00022679"/>
    </source>
</evidence>
<dbReference type="InterPro" id="IPR002575">
    <property type="entry name" value="Aminoglycoside_PTrfase"/>
</dbReference>
<evidence type="ECO:0000256" key="8">
    <source>
        <dbReference type="HAMAP-Rule" id="MF_00301"/>
    </source>
</evidence>
<dbReference type="InterPro" id="IPR050249">
    <property type="entry name" value="Pseudomonas-type_ThrB"/>
</dbReference>
<dbReference type="GO" id="GO:0009088">
    <property type="term" value="P:threonine biosynthetic process"/>
    <property type="evidence" value="ECO:0007669"/>
    <property type="project" value="UniProtKB-UniRule"/>
</dbReference>
<dbReference type="GO" id="GO:0005524">
    <property type="term" value="F:ATP binding"/>
    <property type="evidence" value="ECO:0007669"/>
    <property type="project" value="UniProtKB-KW"/>
</dbReference>
<keyword evidence="6 8" id="KW-0067">ATP-binding</keyword>
<dbReference type="CDD" id="cd05153">
    <property type="entry name" value="HomoserineK_II"/>
    <property type="match status" value="1"/>
</dbReference>
<dbReference type="Gene3D" id="3.90.1200.10">
    <property type="match status" value="1"/>
</dbReference>
<evidence type="ECO:0000256" key="7">
    <source>
        <dbReference type="ARBA" id="ARBA00038240"/>
    </source>
</evidence>
<dbReference type="NCBIfam" id="NF003558">
    <property type="entry name" value="PRK05231.1"/>
    <property type="match status" value="1"/>
</dbReference>
<dbReference type="UniPathway" id="UPA00050">
    <property type="reaction ID" value="UER00064"/>
</dbReference>